<dbReference type="KEGG" id="fil:BN1229_v1_0199"/>
<proteinExistence type="predicted"/>
<dbReference type="EMBL" id="LN829119">
    <property type="protein sequence ID" value="CPR15084.1"/>
    <property type="molecule type" value="Genomic_DNA"/>
</dbReference>
<evidence type="ECO:0000313" key="2">
    <source>
        <dbReference type="Proteomes" id="UP000033187"/>
    </source>
</evidence>
<name>A0A0D6J9Q2_9HYPH</name>
<reference evidence="2" key="1">
    <citation type="submission" date="2015-02" db="EMBL/GenBank/DDBJ databases">
        <authorList>
            <person name="Chooi Y.-H."/>
        </authorList>
    </citation>
    <scope>NUCLEOTIDE SEQUENCE [LARGE SCALE GENOMIC DNA]</scope>
    <source>
        <strain evidence="2">strain Y</strain>
    </source>
</reference>
<keyword evidence="2" id="KW-1185">Reference proteome</keyword>
<dbReference type="AlphaFoldDB" id="A0A0D6J9Q2"/>
<gene>
    <name evidence="1" type="ORF">YBN1229_v1_0203</name>
</gene>
<accession>A0A0D6J9Q2</accession>
<sequence>MATAWHELGRGLRIVRLYLPRRFREAGRARKHWRYVRLTGRVSLDHDDELTVDGYSAKIAYPTYRHTANFDPRY</sequence>
<evidence type="ECO:0000313" key="1">
    <source>
        <dbReference type="EMBL" id="CPR15084.1"/>
    </source>
</evidence>
<organism evidence="1 2">
    <name type="scientific">Candidatus Filomicrobium marinum</name>
    <dbReference type="NCBI Taxonomy" id="1608628"/>
    <lineage>
        <taxon>Bacteria</taxon>
        <taxon>Pseudomonadati</taxon>
        <taxon>Pseudomonadota</taxon>
        <taxon>Alphaproteobacteria</taxon>
        <taxon>Hyphomicrobiales</taxon>
        <taxon>Hyphomicrobiaceae</taxon>
        <taxon>Filomicrobium</taxon>
    </lineage>
</organism>
<protein>
    <submittedName>
        <fullName evidence="1">Uncharacterized protein</fullName>
    </submittedName>
</protein>
<dbReference type="Proteomes" id="UP000033187">
    <property type="component" value="Chromosome 1"/>
</dbReference>
<dbReference type="KEGG" id="fiy:BN1229_v1_0203"/>